<dbReference type="EMBL" id="CAFBNL010000054">
    <property type="protein sequence ID" value="CAB4955747.1"/>
    <property type="molecule type" value="Genomic_DNA"/>
</dbReference>
<organism evidence="3">
    <name type="scientific">freshwater metagenome</name>
    <dbReference type="NCBI Taxonomy" id="449393"/>
    <lineage>
        <taxon>unclassified sequences</taxon>
        <taxon>metagenomes</taxon>
        <taxon>ecological metagenomes</taxon>
    </lineage>
</organism>
<dbReference type="PANTHER" id="PTHR19136:SF81">
    <property type="entry name" value="MOLYBDENUM COFACTOR GUANYLYLTRANSFERASE"/>
    <property type="match status" value="1"/>
</dbReference>
<dbReference type="GO" id="GO:0016779">
    <property type="term" value="F:nucleotidyltransferase activity"/>
    <property type="evidence" value="ECO:0007669"/>
    <property type="project" value="UniProtKB-ARBA"/>
</dbReference>
<evidence type="ECO:0000313" key="3">
    <source>
        <dbReference type="EMBL" id="CAB4955747.1"/>
    </source>
</evidence>
<dbReference type="Gene3D" id="3.90.550.10">
    <property type="entry name" value="Spore Coat Polysaccharide Biosynthesis Protein SpsA, Chain A"/>
    <property type="match status" value="1"/>
</dbReference>
<gene>
    <name evidence="3" type="ORF">UFOPK3789_00972</name>
</gene>
<proteinExistence type="predicted"/>
<protein>
    <submittedName>
        <fullName evidence="3">Unannotated protein</fullName>
    </submittedName>
</protein>
<evidence type="ECO:0000256" key="1">
    <source>
        <dbReference type="ARBA" id="ARBA00022679"/>
    </source>
</evidence>
<dbReference type="InterPro" id="IPR025877">
    <property type="entry name" value="MobA-like_NTP_Trfase"/>
</dbReference>
<reference evidence="3" key="1">
    <citation type="submission" date="2020-05" db="EMBL/GenBank/DDBJ databases">
        <authorList>
            <person name="Chiriac C."/>
            <person name="Salcher M."/>
            <person name="Ghai R."/>
            <person name="Kavagutti S V."/>
        </authorList>
    </citation>
    <scope>NUCLEOTIDE SEQUENCE</scope>
</reference>
<dbReference type="SUPFAM" id="SSF53448">
    <property type="entry name" value="Nucleotide-diphospho-sugar transferases"/>
    <property type="match status" value="1"/>
</dbReference>
<evidence type="ECO:0000259" key="2">
    <source>
        <dbReference type="Pfam" id="PF12804"/>
    </source>
</evidence>
<dbReference type="Pfam" id="PF12804">
    <property type="entry name" value="NTP_transf_3"/>
    <property type="match status" value="1"/>
</dbReference>
<keyword evidence="1" id="KW-0808">Transferase</keyword>
<dbReference type="InterPro" id="IPR029044">
    <property type="entry name" value="Nucleotide-diphossugar_trans"/>
</dbReference>
<sequence length="175" mass="18792">MGSPKALIEIDGVVIAQRTAELLKRCCSRVIEVGPGYTDLERALEDQPGAGPLAAFIAGSAMLDEGTPLILMACDMPGIGEGLIGALVNHQSEQSVVPFADGQLQTLCARYSAEARGLAPAVWESGGRSMRSLLDTCVVEILNETEWERSSEKFAFNDIDTPEDLQAYRDRGPHS</sequence>
<dbReference type="AlphaFoldDB" id="A0A6J7KJC1"/>
<accession>A0A6J7KJC1</accession>
<dbReference type="PANTHER" id="PTHR19136">
    <property type="entry name" value="MOLYBDENUM COFACTOR GUANYLYLTRANSFERASE"/>
    <property type="match status" value="1"/>
</dbReference>
<name>A0A6J7KJC1_9ZZZZ</name>
<feature type="domain" description="MobA-like NTP transferase" evidence="2">
    <location>
        <begin position="1"/>
        <end position="134"/>
    </location>
</feature>